<comment type="subcellular location">
    <subcellularLocation>
        <location evidence="1">Cell outer membrane</location>
        <topology evidence="1">Multi-pass membrane protein</topology>
    </subcellularLocation>
</comment>
<feature type="signal peptide" evidence="8">
    <location>
        <begin position="1"/>
        <end position="26"/>
    </location>
</feature>
<dbReference type="Proteomes" id="UP000248887">
    <property type="component" value="Unassembled WGS sequence"/>
</dbReference>
<dbReference type="PROSITE" id="PS51257">
    <property type="entry name" value="PROKAR_LIPOPROTEIN"/>
    <property type="match status" value="1"/>
</dbReference>
<accession>A0A2W5SW08</accession>
<dbReference type="PANTHER" id="PTHR35093:SF8">
    <property type="entry name" value="OUTER MEMBRANE PROTEIN NMB0088-RELATED"/>
    <property type="match status" value="1"/>
</dbReference>
<dbReference type="GO" id="GO:0009279">
    <property type="term" value="C:cell outer membrane"/>
    <property type="evidence" value="ECO:0007669"/>
    <property type="project" value="UniProtKB-SubCell"/>
</dbReference>
<gene>
    <name evidence="9" type="ORF">DI549_07825</name>
</gene>
<feature type="chain" id="PRO_5016170761" description="Aromatic hydrocarbon degradation protein" evidence="8">
    <location>
        <begin position="27"/>
        <end position="440"/>
    </location>
</feature>
<proteinExistence type="inferred from homology"/>
<organism evidence="9 10">
    <name type="scientific">Ancylobacter novellus</name>
    <name type="common">Thiobacillus novellus</name>
    <dbReference type="NCBI Taxonomy" id="921"/>
    <lineage>
        <taxon>Bacteria</taxon>
        <taxon>Pseudomonadati</taxon>
        <taxon>Pseudomonadota</taxon>
        <taxon>Alphaproteobacteria</taxon>
        <taxon>Hyphomicrobiales</taxon>
        <taxon>Xanthobacteraceae</taxon>
        <taxon>Ancylobacter</taxon>
    </lineage>
</organism>
<evidence type="ECO:0000256" key="8">
    <source>
        <dbReference type="SAM" id="SignalP"/>
    </source>
</evidence>
<keyword evidence="7" id="KW-0998">Cell outer membrane</keyword>
<sequence length="440" mass="46710">MKRRIFALLSCSTVACAIGYSGTAHAGSFALREQSTIGLGQAFAGASAGAAGLGSMYWNPATMTNNGGLQIGADLAVLFPYSNVTPSAGTSSTLLYLGGAGSSGDIGGDAVLPAGYVSYQVNDKLWVGFGTNTPFGLSTSYPTNYAGQIYARDSTVRSIDLNPNVAYAVTDWLSVGVGLQAMYFKTELTRAISPFPYAPSAKLEGDDWGFGFTAGATIKPFEGTQIGIGYRSSVSLTLDGDLALGGQLGPLPRGTYPIGADIDLPEQLTIGIQQAITPQLTLAGQFEWTNWSRLDNIPVVGTTGQTSGSELTSLPFHYDDGYFVSAGLDYAWNDKLTIRGGLGYEWSPITLDNRDLRLPDSNRVHASVGLSYRWSEQLTLDFAYSHIFAVGDGDISLTPGNPHYVSGLPFMADVDSRVDIVSFGLTYRFDTAKVTKLVTK</sequence>
<evidence type="ECO:0008006" key="11">
    <source>
        <dbReference type="Google" id="ProtNLM"/>
    </source>
</evidence>
<dbReference type="Pfam" id="PF03349">
    <property type="entry name" value="Toluene_X"/>
    <property type="match status" value="1"/>
</dbReference>
<evidence type="ECO:0000313" key="9">
    <source>
        <dbReference type="EMBL" id="PZQ83503.1"/>
    </source>
</evidence>
<evidence type="ECO:0000256" key="3">
    <source>
        <dbReference type="ARBA" id="ARBA00022452"/>
    </source>
</evidence>
<dbReference type="PANTHER" id="PTHR35093">
    <property type="entry name" value="OUTER MEMBRANE PROTEIN NMB0088-RELATED"/>
    <property type="match status" value="1"/>
</dbReference>
<comment type="caution">
    <text evidence="9">The sequence shown here is derived from an EMBL/GenBank/DDBJ whole genome shotgun (WGS) entry which is preliminary data.</text>
</comment>
<dbReference type="SUPFAM" id="SSF56935">
    <property type="entry name" value="Porins"/>
    <property type="match status" value="1"/>
</dbReference>
<dbReference type="AlphaFoldDB" id="A0A2W5SW08"/>
<evidence type="ECO:0000256" key="2">
    <source>
        <dbReference type="ARBA" id="ARBA00008163"/>
    </source>
</evidence>
<evidence type="ECO:0000313" key="10">
    <source>
        <dbReference type="Proteomes" id="UP000248887"/>
    </source>
</evidence>
<keyword evidence="4" id="KW-0812">Transmembrane</keyword>
<comment type="similarity">
    <text evidence="2">Belongs to the OmpP1/FadL family.</text>
</comment>
<evidence type="ECO:0000256" key="5">
    <source>
        <dbReference type="ARBA" id="ARBA00022729"/>
    </source>
</evidence>
<dbReference type="InterPro" id="IPR005017">
    <property type="entry name" value="OMPP1/FadL/TodX"/>
</dbReference>
<keyword evidence="3" id="KW-1134">Transmembrane beta strand</keyword>
<evidence type="ECO:0000256" key="6">
    <source>
        <dbReference type="ARBA" id="ARBA00023136"/>
    </source>
</evidence>
<protein>
    <recommendedName>
        <fullName evidence="11">Aromatic hydrocarbon degradation protein</fullName>
    </recommendedName>
</protein>
<evidence type="ECO:0000256" key="4">
    <source>
        <dbReference type="ARBA" id="ARBA00022692"/>
    </source>
</evidence>
<dbReference type="GO" id="GO:0015483">
    <property type="term" value="F:long-chain fatty acid transporting porin activity"/>
    <property type="evidence" value="ECO:0007669"/>
    <property type="project" value="TreeGrafter"/>
</dbReference>
<evidence type="ECO:0000256" key="7">
    <source>
        <dbReference type="ARBA" id="ARBA00023237"/>
    </source>
</evidence>
<evidence type="ECO:0000256" key="1">
    <source>
        <dbReference type="ARBA" id="ARBA00004571"/>
    </source>
</evidence>
<dbReference type="Gene3D" id="2.40.160.60">
    <property type="entry name" value="Outer membrane protein transport protein (OMPP1/FadL/TodX)"/>
    <property type="match status" value="1"/>
</dbReference>
<keyword evidence="6" id="KW-0472">Membrane</keyword>
<dbReference type="EMBL" id="QFQD01000018">
    <property type="protein sequence ID" value="PZQ83503.1"/>
    <property type="molecule type" value="Genomic_DNA"/>
</dbReference>
<name>A0A2W5SW08_ANCNO</name>
<keyword evidence="5 8" id="KW-0732">Signal</keyword>
<reference evidence="9 10" key="1">
    <citation type="submission" date="2017-08" db="EMBL/GenBank/DDBJ databases">
        <title>Infants hospitalized years apart are colonized by the same room-sourced microbial strains.</title>
        <authorList>
            <person name="Brooks B."/>
            <person name="Olm M.R."/>
            <person name="Firek B.A."/>
            <person name="Baker R."/>
            <person name="Thomas B.C."/>
            <person name="Morowitz M.J."/>
            <person name="Banfield J.F."/>
        </authorList>
    </citation>
    <scope>NUCLEOTIDE SEQUENCE [LARGE SCALE GENOMIC DNA]</scope>
    <source>
        <strain evidence="9">S2_005_001_R2_27</strain>
    </source>
</reference>